<keyword evidence="3" id="KW-0408">Iron</keyword>
<evidence type="ECO:0000256" key="2">
    <source>
        <dbReference type="ARBA" id="ARBA00022723"/>
    </source>
</evidence>
<keyword evidence="1" id="KW-0001">2Fe-2S</keyword>
<organism evidence="6 7">
    <name type="scientific">Lentiprolixibacter aurantiacus</name>
    <dbReference type="NCBI Taxonomy" id="2993939"/>
    <lineage>
        <taxon>Bacteria</taxon>
        <taxon>Pseudomonadati</taxon>
        <taxon>Bacteroidota</taxon>
        <taxon>Flavobacteriia</taxon>
        <taxon>Flavobacteriales</taxon>
        <taxon>Flavobacteriaceae</taxon>
        <taxon>Lentiprolixibacter</taxon>
    </lineage>
</organism>
<dbReference type="InterPro" id="IPR018967">
    <property type="entry name" value="FeS-contain_CDGSH-typ"/>
</dbReference>
<dbReference type="AlphaFoldDB" id="A0AAE3MLT1"/>
<evidence type="ECO:0000256" key="3">
    <source>
        <dbReference type="ARBA" id="ARBA00023004"/>
    </source>
</evidence>
<dbReference type="GO" id="GO:0005737">
    <property type="term" value="C:cytoplasm"/>
    <property type="evidence" value="ECO:0007669"/>
    <property type="project" value="UniProtKB-ARBA"/>
</dbReference>
<keyword evidence="7" id="KW-1185">Reference proteome</keyword>
<dbReference type="GO" id="GO:0046872">
    <property type="term" value="F:metal ion binding"/>
    <property type="evidence" value="ECO:0007669"/>
    <property type="project" value="UniProtKB-KW"/>
</dbReference>
<evidence type="ECO:0000259" key="5">
    <source>
        <dbReference type="SMART" id="SM00704"/>
    </source>
</evidence>
<evidence type="ECO:0000313" key="6">
    <source>
        <dbReference type="EMBL" id="MCX2719793.1"/>
    </source>
</evidence>
<keyword evidence="2" id="KW-0479">Metal-binding</keyword>
<accession>A0AAE3MLT1</accession>
<dbReference type="Proteomes" id="UP001207116">
    <property type="component" value="Unassembled WGS sequence"/>
</dbReference>
<comment type="caution">
    <text evidence="6">The sequence shown here is derived from an EMBL/GenBank/DDBJ whole genome shotgun (WGS) entry which is preliminary data.</text>
</comment>
<dbReference type="InterPro" id="IPR010693">
    <property type="entry name" value="Divergent_4Fe-4S_mono-cluster"/>
</dbReference>
<dbReference type="EMBL" id="JAPFQP010000002">
    <property type="protein sequence ID" value="MCX2719793.1"/>
    <property type="molecule type" value="Genomic_DNA"/>
</dbReference>
<dbReference type="RefSeq" id="WP_266012828.1">
    <property type="nucleotide sequence ID" value="NZ_JAPFQP010000002.1"/>
</dbReference>
<evidence type="ECO:0000313" key="7">
    <source>
        <dbReference type="Proteomes" id="UP001207116"/>
    </source>
</evidence>
<name>A0AAE3MLT1_9FLAO</name>
<dbReference type="Pfam" id="PF06902">
    <property type="entry name" value="Fer4_19"/>
    <property type="match status" value="1"/>
</dbReference>
<dbReference type="InterPro" id="IPR042216">
    <property type="entry name" value="MitoNEET_CISD"/>
</dbReference>
<dbReference type="Gene3D" id="3.40.5.90">
    <property type="entry name" value="CDGSH iron-sulfur domain, mitoNEET-type"/>
    <property type="match status" value="1"/>
</dbReference>
<evidence type="ECO:0000256" key="1">
    <source>
        <dbReference type="ARBA" id="ARBA00022714"/>
    </source>
</evidence>
<reference evidence="6" key="1">
    <citation type="submission" date="2022-11" db="EMBL/GenBank/DDBJ databases">
        <title>The characterization of three novel Bacteroidetes species and genomic analysis of their roles in tidal elemental geochemical cycles.</title>
        <authorList>
            <person name="Ma K.-J."/>
        </authorList>
    </citation>
    <scope>NUCLEOTIDE SEQUENCE</scope>
    <source>
        <strain evidence="6">M415</strain>
    </source>
</reference>
<feature type="domain" description="Iron-binding zinc finger CDGSH type" evidence="5">
    <location>
        <begin position="99"/>
        <end position="142"/>
    </location>
</feature>
<evidence type="ECO:0000256" key="4">
    <source>
        <dbReference type="ARBA" id="ARBA00023014"/>
    </source>
</evidence>
<gene>
    <name evidence="6" type="ORF">OO016_09275</name>
</gene>
<dbReference type="SMART" id="SM00704">
    <property type="entry name" value="ZnF_CDGSH"/>
    <property type="match status" value="1"/>
</dbReference>
<dbReference type="Pfam" id="PF09360">
    <property type="entry name" value="zf-CDGSH"/>
    <property type="match status" value="1"/>
</dbReference>
<proteinExistence type="predicted"/>
<keyword evidence="4" id="KW-0411">Iron-sulfur</keyword>
<dbReference type="GO" id="GO:0051537">
    <property type="term" value="F:2 iron, 2 sulfur cluster binding"/>
    <property type="evidence" value="ECO:0007669"/>
    <property type="project" value="UniProtKB-KW"/>
</dbReference>
<protein>
    <submittedName>
        <fullName evidence="6">(4Fe-4S)-binding protein</fullName>
    </submittedName>
</protein>
<sequence length="143" mass="15559">MAEREIIKEYQNGDLVVVWKPKSCIHSGICVKTLPKVYNPNEKPWIKAENATTDELKAQIDLCPSGALSYYMKGEKQTASPAVPATRVEVASGGPLLVHGAIEITGTDGQVEMKKRTTAFCRCGASGNKPYCDGTHNKIDFSD</sequence>